<gene>
    <name evidence="4" type="ORF">MACJ_003098</name>
</gene>
<dbReference type="PROSITE" id="PS50114">
    <property type="entry name" value="GATA_ZN_FINGER_2"/>
    <property type="match status" value="1"/>
</dbReference>
<sequence length="420" mass="48591">MNDFKKDTDPSVDNITMAGRNKTEPAIKRDLYSMSEQESSYKYNPVYYMNQPVNAQMMAGKHLTKMSEYEQSVPASEALIPSEYEGNFHDGLLIPPKEEYKNTHLPQFSPSKNIDTGIGSDLIQCIKSPETSPNLIPSSLEKYSMNSGIDILPLVNELDHGNLIPVNDCENKYAVVSNAQAQKPRNVYSYPNLNFNKQELEPVNINKRFYYPAQFAQQPHQTKRNLDGNLGFFNYNTNKNLCYFNGIRVEYDEKTKSYHPNYEVVDENNPNVKYRQQMMPNEKLDKERVSPLFNFISNSQEYNLNNPYYEIESYYKNTSLKHDMMNSNDDGKYRSDALYQPDSIARKPKRDRKRTVKTGSSAGRPRLNRNHYSCANCNAKSTPQWRYVTGVAVCNACYMRMRKDKIFPGHFNKNKGNKNE</sequence>
<dbReference type="OrthoDB" id="366013at2759"/>
<feature type="region of interest" description="Disordered" evidence="2">
    <location>
        <begin position="1"/>
        <end position="21"/>
    </location>
</feature>
<evidence type="ECO:0000259" key="3">
    <source>
        <dbReference type="PROSITE" id="PS50114"/>
    </source>
</evidence>
<dbReference type="InterPro" id="IPR013088">
    <property type="entry name" value="Znf_NHR/GATA"/>
</dbReference>
<evidence type="ECO:0000256" key="2">
    <source>
        <dbReference type="SAM" id="MobiDB-lite"/>
    </source>
</evidence>
<dbReference type="GO" id="GO:0008270">
    <property type="term" value="F:zinc ion binding"/>
    <property type="evidence" value="ECO:0007669"/>
    <property type="project" value="UniProtKB-KW"/>
</dbReference>
<feature type="domain" description="GATA-type" evidence="3">
    <location>
        <begin position="368"/>
        <end position="402"/>
    </location>
</feature>
<feature type="region of interest" description="Disordered" evidence="2">
    <location>
        <begin position="331"/>
        <end position="365"/>
    </location>
</feature>
<dbReference type="Gene3D" id="3.30.50.10">
    <property type="entry name" value="Erythroid Transcription Factor GATA-1, subunit A"/>
    <property type="match status" value="1"/>
</dbReference>
<keyword evidence="1" id="KW-0862">Zinc</keyword>
<name>A0A976M7A0_THEOR</name>
<dbReference type="SMART" id="SM00401">
    <property type="entry name" value="ZnF_GATA"/>
    <property type="match status" value="1"/>
</dbReference>
<keyword evidence="1" id="KW-0479">Metal-binding</keyword>
<dbReference type="GO" id="GO:0006355">
    <property type="term" value="P:regulation of DNA-templated transcription"/>
    <property type="evidence" value="ECO:0007669"/>
    <property type="project" value="InterPro"/>
</dbReference>
<proteinExistence type="predicted"/>
<dbReference type="SUPFAM" id="SSF57716">
    <property type="entry name" value="Glucocorticoid receptor-like (DNA-binding domain)"/>
    <property type="match status" value="1"/>
</dbReference>
<evidence type="ECO:0000313" key="4">
    <source>
        <dbReference type="EMBL" id="UKJ89844.2"/>
    </source>
</evidence>
<dbReference type="InterPro" id="IPR000679">
    <property type="entry name" value="Znf_GATA"/>
</dbReference>
<dbReference type="Proteomes" id="UP000244803">
    <property type="component" value="Chromosome 4"/>
</dbReference>
<dbReference type="AlphaFoldDB" id="A0A976M7A0"/>
<dbReference type="GO" id="GO:0043565">
    <property type="term" value="F:sequence-specific DNA binding"/>
    <property type="evidence" value="ECO:0007669"/>
    <property type="project" value="InterPro"/>
</dbReference>
<feature type="compositionally biased region" description="Basic residues" evidence="2">
    <location>
        <begin position="346"/>
        <end position="356"/>
    </location>
</feature>
<keyword evidence="1" id="KW-0863">Zinc-finger</keyword>
<evidence type="ECO:0000313" key="5">
    <source>
        <dbReference type="Proteomes" id="UP000244803"/>
    </source>
</evidence>
<evidence type="ECO:0000256" key="1">
    <source>
        <dbReference type="PROSITE-ProRule" id="PRU00094"/>
    </source>
</evidence>
<dbReference type="Pfam" id="PF00320">
    <property type="entry name" value="GATA"/>
    <property type="match status" value="1"/>
</dbReference>
<accession>A0A976M7A0</accession>
<dbReference type="EMBL" id="CP056067">
    <property type="protein sequence ID" value="UKJ89844.2"/>
    <property type="molecule type" value="Genomic_DNA"/>
</dbReference>
<protein>
    <recommendedName>
        <fullName evidence="3">GATA-type domain-containing protein</fullName>
    </recommendedName>
</protein>
<organism evidence="4 5">
    <name type="scientific">Theileria orientalis</name>
    <dbReference type="NCBI Taxonomy" id="68886"/>
    <lineage>
        <taxon>Eukaryota</taxon>
        <taxon>Sar</taxon>
        <taxon>Alveolata</taxon>
        <taxon>Apicomplexa</taxon>
        <taxon>Aconoidasida</taxon>
        <taxon>Piroplasmida</taxon>
        <taxon>Theileriidae</taxon>
        <taxon>Theileria</taxon>
    </lineage>
</organism>
<reference evidence="4" key="1">
    <citation type="submission" date="2022-07" db="EMBL/GenBank/DDBJ databases">
        <title>Evaluation of T. orientalis genome assembly methods using nanopore sequencing and analysis of variation between genomes.</title>
        <authorList>
            <person name="Yam J."/>
            <person name="Micallef M.L."/>
            <person name="Liu M."/>
            <person name="Djordjevic S.P."/>
            <person name="Bogema D.R."/>
            <person name="Jenkins C."/>
        </authorList>
    </citation>
    <scope>NUCLEOTIDE SEQUENCE</scope>
    <source>
        <strain evidence="4">Fish Creek</strain>
    </source>
</reference>